<dbReference type="CDD" id="cd17536">
    <property type="entry name" value="REC_YesN-like"/>
    <property type="match status" value="1"/>
</dbReference>
<evidence type="ECO:0000259" key="6">
    <source>
        <dbReference type="PROSITE" id="PS50110"/>
    </source>
</evidence>
<dbReference type="InterPro" id="IPR001789">
    <property type="entry name" value="Sig_transdc_resp-reg_receiver"/>
</dbReference>
<dbReference type="Pfam" id="PF17853">
    <property type="entry name" value="GGDEF_2"/>
    <property type="match status" value="1"/>
</dbReference>
<dbReference type="PROSITE" id="PS01124">
    <property type="entry name" value="HTH_ARAC_FAMILY_2"/>
    <property type="match status" value="1"/>
</dbReference>
<dbReference type="AlphaFoldDB" id="A0A3A1R990"/>
<dbReference type="Proteomes" id="UP000265801">
    <property type="component" value="Unassembled WGS sequence"/>
</dbReference>
<dbReference type="SMART" id="SM00448">
    <property type="entry name" value="REC"/>
    <property type="match status" value="1"/>
</dbReference>
<organism evidence="7 8">
    <name type="scientific">Bacillus salacetis</name>
    <dbReference type="NCBI Taxonomy" id="2315464"/>
    <lineage>
        <taxon>Bacteria</taxon>
        <taxon>Bacillati</taxon>
        <taxon>Bacillota</taxon>
        <taxon>Bacilli</taxon>
        <taxon>Bacillales</taxon>
        <taxon>Bacillaceae</taxon>
        <taxon>Bacillus</taxon>
    </lineage>
</organism>
<gene>
    <name evidence="7" type="ORF">D3H55_02035</name>
</gene>
<dbReference type="Pfam" id="PF12833">
    <property type="entry name" value="HTH_18"/>
    <property type="match status" value="1"/>
</dbReference>
<dbReference type="GO" id="GO:0043565">
    <property type="term" value="F:sequence-specific DNA binding"/>
    <property type="evidence" value="ECO:0007669"/>
    <property type="project" value="InterPro"/>
</dbReference>
<feature type="domain" description="Response regulatory" evidence="6">
    <location>
        <begin position="3"/>
        <end position="119"/>
    </location>
</feature>
<sequence length="515" mass="59891">MIKLLVVDDEQIERDALQVILEKHFPNVEIKQARNGRQAVEMASEFQPHLILMDIQMPGMNGFEAIERINERDPSIKFIMITAYATFDYAHSALKLGVIDYMVKPTKVADIVDTMDKALHQVKEQQKLKDMDKEQQKTLQKAKSIFETDVVTQLLFDHVHEVHLHELVEMLKMQMTEEKFVISVLLPSGSEKYYSAIREKARSMGNAWIGALYGRQLPIIVFKNDGQSYRSQAILMAKEILKLVKTEDSSGWFIGIGNIYHSLEDIKRSYQESLLATRDTSLPVKYRFYSDVPALSPGLDQHSAKRYEHTFFTSIRNGEWDDIVIIMIDLIESQEKEGTCILQSQQRLMELIWILSQVMSEIGVDIDSHIYSFRAADYRQLRAETRLILERMHQNTQEHQDKLEENTIGQIKQYIIDHAYQDISLEEIGKVIGLSPIYISKIFKEQLGVNYIHFLTDCRIEKAKRLMRDPEKSLKQITFEVGYHDPNYFSKVFKKMCHISPTEYRKSLLESNKLV</sequence>
<evidence type="ECO:0000313" key="8">
    <source>
        <dbReference type="Proteomes" id="UP000265801"/>
    </source>
</evidence>
<evidence type="ECO:0000259" key="5">
    <source>
        <dbReference type="PROSITE" id="PS01124"/>
    </source>
</evidence>
<dbReference type="InterPro" id="IPR011006">
    <property type="entry name" value="CheY-like_superfamily"/>
</dbReference>
<evidence type="ECO:0000256" key="4">
    <source>
        <dbReference type="PROSITE-ProRule" id="PRU00169"/>
    </source>
</evidence>
<keyword evidence="8" id="KW-1185">Reference proteome</keyword>
<keyword evidence="3" id="KW-0804">Transcription</keyword>
<dbReference type="OrthoDB" id="9794370at2"/>
<evidence type="ECO:0000256" key="1">
    <source>
        <dbReference type="ARBA" id="ARBA00023015"/>
    </source>
</evidence>
<dbReference type="PANTHER" id="PTHR43280">
    <property type="entry name" value="ARAC-FAMILY TRANSCRIPTIONAL REGULATOR"/>
    <property type="match status" value="1"/>
</dbReference>
<dbReference type="EMBL" id="QXIR01000002">
    <property type="protein sequence ID" value="RIW38344.1"/>
    <property type="molecule type" value="Genomic_DNA"/>
</dbReference>
<dbReference type="Pfam" id="PF00072">
    <property type="entry name" value="Response_reg"/>
    <property type="match status" value="1"/>
</dbReference>
<dbReference type="PROSITE" id="PS50110">
    <property type="entry name" value="RESPONSE_REGULATORY"/>
    <property type="match status" value="1"/>
</dbReference>
<keyword evidence="4" id="KW-0597">Phosphoprotein</keyword>
<dbReference type="PANTHER" id="PTHR43280:SF2">
    <property type="entry name" value="HTH-TYPE TRANSCRIPTIONAL REGULATOR EXSA"/>
    <property type="match status" value="1"/>
</dbReference>
<evidence type="ECO:0000256" key="3">
    <source>
        <dbReference type="ARBA" id="ARBA00023163"/>
    </source>
</evidence>
<dbReference type="GO" id="GO:0000160">
    <property type="term" value="P:phosphorelay signal transduction system"/>
    <property type="evidence" value="ECO:0007669"/>
    <property type="project" value="InterPro"/>
</dbReference>
<dbReference type="GO" id="GO:0003700">
    <property type="term" value="F:DNA-binding transcription factor activity"/>
    <property type="evidence" value="ECO:0007669"/>
    <property type="project" value="InterPro"/>
</dbReference>
<dbReference type="SMART" id="SM00342">
    <property type="entry name" value="HTH_ARAC"/>
    <property type="match status" value="1"/>
</dbReference>
<proteinExistence type="predicted"/>
<dbReference type="InterPro" id="IPR018060">
    <property type="entry name" value="HTH_AraC"/>
</dbReference>
<protein>
    <submittedName>
        <fullName evidence="7">Response regulator</fullName>
    </submittedName>
</protein>
<evidence type="ECO:0000313" key="7">
    <source>
        <dbReference type="EMBL" id="RIW38344.1"/>
    </source>
</evidence>
<feature type="domain" description="HTH araC/xylS-type" evidence="5">
    <location>
        <begin position="409"/>
        <end position="507"/>
    </location>
</feature>
<dbReference type="InterPro" id="IPR041522">
    <property type="entry name" value="CdaR_GGDEF"/>
</dbReference>
<dbReference type="Gene3D" id="1.10.10.60">
    <property type="entry name" value="Homeodomain-like"/>
    <property type="match status" value="2"/>
</dbReference>
<dbReference type="Gene3D" id="3.40.50.2300">
    <property type="match status" value="1"/>
</dbReference>
<name>A0A3A1R990_9BACI</name>
<dbReference type="SUPFAM" id="SSF52172">
    <property type="entry name" value="CheY-like"/>
    <property type="match status" value="1"/>
</dbReference>
<reference evidence="7 8" key="1">
    <citation type="submission" date="2018-09" db="EMBL/GenBank/DDBJ databases">
        <title>Bacillus saliacetes sp. nov., isolated from Thai shrimp paste (Ka-pi).</title>
        <authorList>
            <person name="Daroonpunt R."/>
            <person name="Tanasupawat S."/>
            <person name="Yiamsombut S."/>
        </authorList>
    </citation>
    <scope>NUCLEOTIDE SEQUENCE [LARGE SCALE GENOMIC DNA]</scope>
    <source>
        <strain evidence="7 8">SKP7-4</strain>
    </source>
</reference>
<dbReference type="RefSeq" id="WP_119545242.1">
    <property type="nucleotide sequence ID" value="NZ_QXIR01000002.1"/>
</dbReference>
<keyword evidence="2" id="KW-0238">DNA-binding</keyword>
<evidence type="ECO:0000256" key="2">
    <source>
        <dbReference type="ARBA" id="ARBA00023125"/>
    </source>
</evidence>
<comment type="caution">
    <text evidence="7">The sequence shown here is derived from an EMBL/GenBank/DDBJ whole genome shotgun (WGS) entry which is preliminary data.</text>
</comment>
<dbReference type="InterPro" id="IPR009057">
    <property type="entry name" value="Homeodomain-like_sf"/>
</dbReference>
<keyword evidence="1" id="KW-0805">Transcription regulation</keyword>
<feature type="modified residue" description="4-aspartylphosphate" evidence="4">
    <location>
        <position position="54"/>
    </location>
</feature>
<accession>A0A3A1R990</accession>
<dbReference type="SUPFAM" id="SSF46689">
    <property type="entry name" value="Homeodomain-like"/>
    <property type="match status" value="2"/>
</dbReference>